<dbReference type="InterPro" id="IPR045357">
    <property type="entry name" value="Aminopeptidase_N-like_N"/>
</dbReference>
<feature type="binding site" evidence="10">
    <location>
        <begin position="267"/>
        <end position="272"/>
    </location>
    <ligand>
        <name>a peptide</name>
        <dbReference type="ChEBI" id="CHEBI:60466"/>
    </ligand>
</feature>
<dbReference type="PANTHER" id="PTHR45726">
    <property type="entry name" value="LEUKOTRIENE A-4 HYDROLASE"/>
    <property type="match status" value="1"/>
</dbReference>
<dbReference type="Pfam" id="PF09127">
    <property type="entry name" value="Leuk-A4-hydro_C"/>
    <property type="match status" value="1"/>
</dbReference>
<keyword evidence="5 11" id="KW-0479">Metal-binding</keyword>
<comment type="cofactor">
    <cofactor evidence="11">
        <name>Zn(2+)</name>
        <dbReference type="ChEBI" id="CHEBI:29105"/>
    </cofactor>
    <text evidence="11">Binds 1 zinc ion per subunit.</text>
</comment>
<dbReference type="EC" id="3.3.2.6" evidence="13"/>
<feature type="binding site" evidence="11">
    <location>
        <position position="296"/>
    </location>
    <ligand>
        <name>Zn(2+)</name>
        <dbReference type="ChEBI" id="CHEBI:29105"/>
        <note>catalytic</note>
    </ligand>
</feature>
<dbReference type="Pfam" id="PF17900">
    <property type="entry name" value="Peptidase_M1_N"/>
    <property type="match status" value="1"/>
</dbReference>
<organism evidence="13 14">
    <name type="scientific">Coemansia javaensis</name>
    <dbReference type="NCBI Taxonomy" id="2761396"/>
    <lineage>
        <taxon>Eukaryota</taxon>
        <taxon>Fungi</taxon>
        <taxon>Fungi incertae sedis</taxon>
        <taxon>Zoopagomycota</taxon>
        <taxon>Kickxellomycotina</taxon>
        <taxon>Kickxellomycetes</taxon>
        <taxon>Kickxellales</taxon>
        <taxon>Kickxellaceae</taxon>
        <taxon>Coemansia</taxon>
    </lineage>
</organism>
<dbReference type="SUPFAM" id="SSF48371">
    <property type="entry name" value="ARM repeat"/>
    <property type="match status" value="1"/>
</dbReference>
<evidence type="ECO:0000256" key="3">
    <source>
        <dbReference type="ARBA" id="ARBA00022490"/>
    </source>
</evidence>
<dbReference type="CDD" id="cd09599">
    <property type="entry name" value="M1_LTA4H"/>
    <property type="match status" value="1"/>
</dbReference>
<keyword evidence="14" id="KW-1185">Reference proteome</keyword>
<evidence type="ECO:0000259" key="12">
    <source>
        <dbReference type="SMART" id="SM01263"/>
    </source>
</evidence>
<dbReference type="PANTHER" id="PTHR45726:SF3">
    <property type="entry name" value="LEUKOTRIENE A-4 HYDROLASE"/>
    <property type="match status" value="1"/>
</dbReference>
<dbReference type="InterPro" id="IPR001930">
    <property type="entry name" value="Peptidase_M1"/>
</dbReference>
<evidence type="ECO:0000256" key="1">
    <source>
        <dbReference type="ARBA" id="ARBA00004496"/>
    </source>
</evidence>
<feature type="binding site" evidence="10">
    <location>
        <begin position="569"/>
        <end position="571"/>
    </location>
    <ligand>
        <name>a peptide</name>
        <dbReference type="ChEBI" id="CHEBI:60466"/>
    </ligand>
</feature>
<dbReference type="Pfam" id="PF01433">
    <property type="entry name" value="Peptidase_M1"/>
    <property type="match status" value="1"/>
</dbReference>
<dbReference type="GO" id="GO:0005829">
    <property type="term" value="C:cytosol"/>
    <property type="evidence" value="ECO:0007669"/>
    <property type="project" value="TreeGrafter"/>
</dbReference>
<dbReference type="GO" id="GO:0070006">
    <property type="term" value="F:metalloaminopeptidase activity"/>
    <property type="evidence" value="ECO:0007669"/>
    <property type="project" value="UniProtKB-ARBA"/>
</dbReference>
<evidence type="ECO:0000256" key="8">
    <source>
        <dbReference type="ARBA" id="ARBA00023049"/>
    </source>
</evidence>
<evidence type="ECO:0000256" key="11">
    <source>
        <dbReference type="PIRSR" id="PIRSR634015-3"/>
    </source>
</evidence>
<dbReference type="PRINTS" id="PR00756">
    <property type="entry name" value="ALADIPTASE"/>
</dbReference>
<dbReference type="FunFam" id="1.25.40.320:FF:000001">
    <property type="entry name" value="Leukotriene A(4) hydrolase"/>
    <property type="match status" value="1"/>
</dbReference>
<evidence type="ECO:0000256" key="7">
    <source>
        <dbReference type="ARBA" id="ARBA00022833"/>
    </source>
</evidence>
<feature type="binding site" evidence="11">
    <location>
        <position position="319"/>
    </location>
    <ligand>
        <name>Zn(2+)</name>
        <dbReference type="ChEBI" id="CHEBI:29105"/>
        <note>catalytic</note>
    </ligand>
</feature>
<sequence length="619" mass="68054">MFEIDPNSQANLGEIATQHVHLDLAVDFARQRLAGTASYRLRVLAATQEVVLDTAHLDIKAARLAGSGGGAAQPLGIDTSTVHAVYGTALRLQLPAAAAAGDELAVEIEYETTPEGGAIQFLAPEQTLGKAHPYLFTQCEEIHARSLVPCQDSPSVKISYSASVRVPKPLTALMSALATGSRDEGDAVVFSFEQRTTIPSYLIALVVGNLRSAAISERCAVWSEPENIEACAWEFAEAETILQTAEALILPYQWGRYDLLVLPPSFPFGGMENPCLTFVTPTLLAGDRSLTDVIAHEIAHSWSGNLVTAKSWEHFWLNEGWTTFFERKIVGRLHGEDARQLSCVIGEADLAESVGFYGKDSPLTALVPVLDGVDPDDAYSTIPYDKGAHLLYYLEQLVGGEAAFAPYMRAYITAFQGRSIGTDDWKEHLLQHFAEADPATAERLRAIEWDKWLTAPGMPPCANHYDERPQRVCHDLAARWLQAARDSAYDQFSPADIAGFSTMQRVLFLSRLADSAPLQPATLRALDATYELTGRRNCEVRFGWLALALKSNYLAVADAVVEMLSTQGRMKFTRPLYRLLHACPDGRALAEQTFRRLRGFYHPICARMVEKDLGLQPAQ</sequence>
<feature type="active site" description="Proton acceptor" evidence="9">
    <location>
        <position position="297"/>
    </location>
</feature>
<keyword evidence="7 11" id="KW-0862">Zinc</keyword>
<dbReference type="InterPro" id="IPR034015">
    <property type="entry name" value="M1_LTA4H"/>
</dbReference>
<dbReference type="GO" id="GO:0004463">
    <property type="term" value="F:leukotriene-A4 hydrolase activity"/>
    <property type="evidence" value="ECO:0007669"/>
    <property type="project" value="UniProtKB-EC"/>
</dbReference>
<dbReference type="InterPro" id="IPR027268">
    <property type="entry name" value="Peptidase_M4/M1_CTD_sf"/>
</dbReference>
<feature type="binding site" evidence="10">
    <location>
        <begin position="138"/>
        <end position="140"/>
    </location>
    <ligand>
        <name>a peptide</name>
        <dbReference type="ChEBI" id="CHEBI:60466"/>
    </ligand>
</feature>
<keyword evidence="13" id="KW-0031">Aminopeptidase</keyword>
<comment type="similarity">
    <text evidence="2">Belongs to the peptidase M1 family.</text>
</comment>
<evidence type="ECO:0000256" key="2">
    <source>
        <dbReference type="ARBA" id="ARBA00010136"/>
    </source>
</evidence>
<feature type="domain" description="Peptidase M1 leukotriene A4 hydrolase/aminopeptidase C-terminal" evidence="12">
    <location>
        <begin position="470"/>
        <end position="613"/>
    </location>
</feature>
<dbReference type="GO" id="GO:0006508">
    <property type="term" value="P:proteolysis"/>
    <property type="evidence" value="ECO:0007669"/>
    <property type="project" value="UniProtKB-KW"/>
</dbReference>
<keyword evidence="6 13" id="KW-0378">Hydrolase</keyword>
<dbReference type="InterPro" id="IPR014782">
    <property type="entry name" value="Peptidase_M1_dom"/>
</dbReference>
<dbReference type="InterPro" id="IPR015211">
    <property type="entry name" value="Peptidase_M1_C"/>
</dbReference>
<dbReference type="OrthoDB" id="79562at2759"/>
<keyword evidence="3" id="KW-0963">Cytoplasm</keyword>
<evidence type="ECO:0000256" key="9">
    <source>
        <dbReference type="PIRSR" id="PIRSR634015-1"/>
    </source>
</evidence>
<feature type="active site" description="Proton donor" evidence="9">
    <location>
        <position position="384"/>
    </location>
</feature>
<dbReference type="Gene3D" id="1.10.390.10">
    <property type="entry name" value="Neutral Protease Domain 2"/>
    <property type="match status" value="1"/>
</dbReference>
<dbReference type="Gene3D" id="2.60.40.1730">
    <property type="entry name" value="tricorn interacting facor f3 domain"/>
    <property type="match status" value="1"/>
</dbReference>
<feature type="binding site" evidence="11">
    <location>
        <position position="300"/>
    </location>
    <ligand>
        <name>Zn(2+)</name>
        <dbReference type="ChEBI" id="CHEBI:29105"/>
        <note>catalytic</note>
    </ligand>
</feature>
<evidence type="ECO:0000256" key="4">
    <source>
        <dbReference type="ARBA" id="ARBA00022670"/>
    </source>
</evidence>
<dbReference type="Proteomes" id="UP001140217">
    <property type="component" value="Unassembled WGS sequence"/>
</dbReference>
<dbReference type="SUPFAM" id="SSF55486">
    <property type="entry name" value="Metalloproteases ('zincins'), catalytic domain"/>
    <property type="match status" value="1"/>
</dbReference>
<protein>
    <submittedName>
        <fullName evidence="13">Leucyl aminopeptidase yscIV</fullName>
        <ecNumber evidence="13">3.3.2.6</ecNumber>
    </submittedName>
</protein>
<dbReference type="SUPFAM" id="SSF63737">
    <property type="entry name" value="Leukotriene A4 hydrolase N-terminal domain"/>
    <property type="match status" value="1"/>
</dbReference>
<dbReference type="InterPro" id="IPR049980">
    <property type="entry name" value="LTA4H_cat"/>
</dbReference>
<gene>
    <name evidence="13" type="primary">LAP2</name>
    <name evidence="13" type="ORF">H4R18_004066</name>
</gene>
<evidence type="ECO:0000313" key="14">
    <source>
        <dbReference type="Proteomes" id="UP001140217"/>
    </source>
</evidence>
<dbReference type="Gene3D" id="3.30.2010.30">
    <property type="match status" value="1"/>
</dbReference>
<keyword evidence="8" id="KW-0482">Metalloprotease</keyword>
<accession>A0A9W8HAJ1</accession>
<dbReference type="AlphaFoldDB" id="A0A9W8HAJ1"/>
<evidence type="ECO:0000256" key="5">
    <source>
        <dbReference type="ARBA" id="ARBA00022723"/>
    </source>
</evidence>
<dbReference type="InterPro" id="IPR038502">
    <property type="entry name" value="M1_LTA-4_hydro/amino_C_sf"/>
</dbReference>
<comment type="caution">
    <text evidence="13">The sequence shown here is derived from an EMBL/GenBank/DDBJ whole genome shotgun (WGS) entry which is preliminary data.</text>
</comment>
<dbReference type="Gene3D" id="1.25.40.320">
    <property type="entry name" value="Peptidase M1, leukotriene A4 hydrolase/aminopeptidase C-terminal domain"/>
    <property type="match status" value="1"/>
</dbReference>
<reference evidence="13" key="1">
    <citation type="submission" date="2022-07" db="EMBL/GenBank/DDBJ databases">
        <title>Phylogenomic reconstructions and comparative analyses of Kickxellomycotina fungi.</title>
        <authorList>
            <person name="Reynolds N.K."/>
            <person name="Stajich J.E."/>
            <person name="Barry K."/>
            <person name="Grigoriev I.V."/>
            <person name="Crous P."/>
            <person name="Smith M.E."/>
        </authorList>
    </citation>
    <scope>NUCLEOTIDE SEQUENCE</scope>
    <source>
        <strain evidence="13">NBRC 105414</strain>
    </source>
</reference>
<keyword evidence="4" id="KW-0645">Protease</keyword>
<evidence type="ECO:0000256" key="6">
    <source>
        <dbReference type="ARBA" id="ARBA00022801"/>
    </source>
</evidence>
<dbReference type="InterPro" id="IPR042097">
    <property type="entry name" value="Aminopeptidase_N-like_N_sf"/>
</dbReference>
<evidence type="ECO:0000256" key="10">
    <source>
        <dbReference type="PIRSR" id="PIRSR634015-2"/>
    </source>
</evidence>
<dbReference type="GO" id="GO:0008270">
    <property type="term" value="F:zinc ion binding"/>
    <property type="evidence" value="ECO:0007669"/>
    <property type="project" value="InterPro"/>
</dbReference>
<dbReference type="SMART" id="SM01263">
    <property type="entry name" value="Leuk-A4-hydro_C"/>
    <property type="match status" value="1"/>
</dbReference>
<dbReference type="EMBL" id="JANBUL010000181">
    <property type="protein sequence ID" value="KAJ2779362.1"/>
    <property type="molecule type" value="Genomic_DNA"/>
</dbReference>
<dbReference type="FunFam" id="3.30.2010.30:FF:000001">
    <property type="entry name" value="Leukotriene A(4) hydrolase"/>
    <property type="match status" value="1"/>
</dbReference>
<dbReference type="InterPro" id="IPR016024">
    <property type="entry name" value="ARM-type_fold"/>
</dbReference>
<dbReference type="FunFam" id="1.10.390.10:FF:000003">
    <property type="entry name" value="Leukotriene A(4) hydrolase"/>
    <property type="match status" value="1"/>
</dbReference>
<proteinExistence type="inferred from homology"/>
<dbReference type="GO" id="GO:0004301">
    <property type="term" value="F:epoxide hydrolase activity"/>
    <property type="evidence" value="ECO:0007669"/>
    <property type="project" value="TreeGrafter"/>
</dbReference>
<evidence type="ECO:0000313" key="13">
    <source>
        <dbReference type="EMBL" id="KAJ2779362.1"/>
    </source>
</evidence>
<comment type="subcellular location">
    <subcellularLocation>
        <location evidence="1">Cytoplasm</location>
    </subcellularLocation>
</comment>
<name>A0A9W8HAJ1_9FUNG</name>